<accession>A0AAN6T6V8</accession>
<dbReference type="SUPFAM" id="SSF50494">
    <property type="entry name" value="Trypsin-like serine proteases"/>
    <property type="match status" value="1"/>
</dbReference>
<dbReference type="InterPro" id="IPR050966">
    <property type="entry name" value="Glutamyl_endopeptidase"/>
</dbReference>
<dbReference type="PANTHER" id="PTHR15462">
    <property type="entry name" value="SERINE PROTEASE"/>
    <property type="match status" value="1"/>
</dbReference>
<dbReference type="EMBL" id="MU853375">
    <property type="protein sequence ID" value="KAK4107365.1"/>
    <property type="molecule type" value="Genomic_DNA"/>
</dbReference>
<keyword evidence="4" id="KW-1185">Reference proteome</keyword>
<dbReference type="RefSeq" id="XP_064664935.1">
    <property type="nucleotide sequence ID" value="XM_064818281.1"/>
</dbReference>
<evidence type="ECO:0000256" key="1">
    <source>
        <dbReference type="ARBA" id="ARBA00022729"/>
    </source>
</evidence>
<dbReference type="InterPro" id="IPR009003">
    <property type="entry name" value="Peptidase_S1_PA"/>
</dbReference>
<evidence type="ECO:0008006" key="5">
    <source>
        <dbReference type="Google" id="ProtNLM"/>
    </source>
</evidence>
<dbReference type="AlphaFoldDB" id="A0AAN6T6V8"/>
<organism evidence="3 4">
    <name type="scientific">Canariomyces notabilis</name>
    <dbReference type="NCBI Taxonomy" id="2074819"/>
    <lineage>
        <taxon>Eukaryota</taxon>
        <taxon>Fungi</taxon>
        <taxon>Dikarya</taxon>
        <taxon>Ascomycota</taxon>
        <taxon>Pezizomycotina</taxon>
        <taxon>Sordariomycetes</taxon>
        <taxon>Sordariomycetidae</taxon>
        <taxon>Sordariales</taxon>
        <taxon>Chaetomiaceae</taxon>
        <taxon>Canariomyces</taxon>
    </lineage>
</organism>
<dbReference type="PANTHER" id="PTHR15462:SF8">
    <property type="entry name" value="SERINE PROTEASE"/>
    <property type="match status" value="1"/>
</dbReference>
<gene>
    <name evidence="3" type="ORF">N656DRAFT_802747</name>
</gene>
<evidence type="ECO:0000313" key="4">
    <source>
        <dbReference type="Proteomes" id="UP001302812"/>
    </source>
</evidence>
<proteinExistence type="predicted"/>
<dbReference type="Proteomes" id="UP001302812">
    <property type="component" value="Unassembled WGS sequence"/>
</dbReference>
<comment type="caution">
    <text evidence="3">The sequence shown here is derived from an EMBL/GenBank/DDBJ whole genome shotgun (WGS) entry which is preliminary data.</text>
</comment>
<dbReference type="GeneID" id="89942406"/>
<protein>
    <recommendedName>
        <fullName evidence="5">Serine protease</fullName>
    </recommendedName>
</protein>
<evidence type="ECO:0000313" key="3">
    <source>
        <dbReference type="EMBL" id="KAK4107365.1"/>
    </source>
</evidence>
<sequence>MADNLNGVNVVAVARAPRDAGEAVRFAAAIEPVTIGTWKLENTDESLPESAQPIIKAPATAAETVFGEDNRKLVPDEHLAPGGKYRSIVKLMLRFGNKWMMGTGWLIAPDLLVTAGHCGYDQSYGPVQEIKAYIGYKGRASVNSLNSGPTACQFRRGTMVATSTAWMRGASPQADVSLITVHPPFEGVKGIQYATTPRSDSYGGNSGSPVLRKDLVSIGVHTYGGSINKASVIGPSGNLLSNYTRALAASESATESTGLISFVNVRPPGAETESGIVAVGPNGETTESEELTNGDAHIPSGGQEESGEESILDLFNRTLKMAVALQERPPTEAVVAAGMPPILGPTAAPQGCLAAVAVQAAGRMGHAILNQQRLVSLDGVVELAIIQEAAWAAVQKISTEVNQRHEVFLNMARIIGNLHKKVDNASSILHQTSNTALGGIVAHHYTRGLSSRPHRKRTVEAAPGAESGEATTNEATRAMLEGLLQTGESAEAEESNNQDSEAFSLSLPSLTNLLKNGLNHAKPLLTTALDVGLPYLMNRLNRTRTESVEEAADAEEAKPFNEALAARVKGASASLEAVLEIPSEVAKAEGIWGDMLKTIHQIAPTVLKVAPSVIKAVTSLSPIPLGALTEGSDLPDEEDAADKKKPESLEEFLNMFDRWRSG</sequence>
<feature type="region of interest" description="Disordered" evidence="2">
    <location>
        <begin position="627"/>
        <end position="647"/>
    </location>
</feature>
<feature type="region of interest" description="Disordered" evidence="2">
    <location>
        <begin position="272"/>
        <end position="306"/>
    </location>
</feature>
<reference evidence="3" key="1">
    <citation type="journal article" date="2023" name="Mol. Phylogenet. Evol.">
        <title>Genome-scale phylogeny and comparative genomics of the fungal order Sordariales.</title>
        <authorList>
            <person name="Hensen N."/>
            <person name="Bonometti L."/>
            <person name="Westerberg I."/>
            <person name="Brannstrom I.O."/>
            <person name="Guillou S."/>
            <person name="Cros-Aarteil S."/>
            <person name="Calhoun S."/>
            <person name="Haridas S."/>
            <person name="Kuo A."/>
            <person name="Mondo S."/>
            <person name="Pangilinan J."/>
            <person name="Riley R."/>
            <person name="LaButti K."/>
            <person name="Andreopoulos B."/>
            <person name="Lipzen A."/>
            <person name="Chen C."/>
            <person name="Yan M."/>
            <person name="Daum C."/>
            <person name="Ng V."/>
            <person name="Clum A."/>
            <person name="Steindorff A."/>
            <person name="Ohm R.A."/>
            <person name="Martin F."/>
            <person name="Silar P."/>
            <person name="Natvig D.O."/>
            <person name="Lalanne C."/>
            <person name="Gautier V."/>
            <person name="Ament-Velasquez S.L."/>
            <person name="Kruys A."/>
            <person name="Hutchinson M.I."/>
            <person name="Powell A.J."/>
            <person name="Barry K."/>
            <person name="Miller A.N."/>
            <person name="Grigoriev I.V."/>
            <person name="Debuchy R."/>
            <person name="Gladieux P."/>
            <person name="Hiltunen Thoren M."/>
            <person name="Johannesson H."/>
        </authorList>
    </citation>
    <scope>NUCLEOTIDE SEQUENCE</scope>
    <source>
        <strain evidence="3">CBS 508.74</strain>
    </source>
</reference>
<dbReference type="Gene3D" id="2.40.10.10">
    <property type="entry name" value="Trypsin-like serine proteases"/>
    <property type="match status" value="2"/>
</dbReference>
<keyword evidence="1" id="KW-0732">Signal</keyword>
<reference evidence="3" key="2">
    <citation type="submission" date="2023-05" db="EMBL/GenBank/DDBJ databases">
        <authorList>
            <consortium name="Lawrence Berkeley National Laboratory"/>
            <person name="Steindorff A."/>
            <person name="Hensen N."/>
            <person name="Bonometti L."/>
            <person name="Westerberg I."/>
            <person name="Brannstrom I.O."/>
            <person name="Guillou S."/>
            <person name="Cros-Aarteil S."/>
            <person name="Calhoun S."/>
            <person name="Haridas S."/>
            <person name="Kuo A."/>
            <person name="Mondo S."/>
            <person name="Pangilinan J."/>
            <person name="Riley R."/>
            <person name="Labutti K."/>
            <person name="Andreopoulos B."/>
            <person name="Lipzen A."/>
            <person name="Chen C."/>
            <person name="Yanf M."/>
            <person name="Daum C."/>
            <person name="Ng V."/>
            <person name="Clum A."/>
            <person name="Ohm R."/>
            <person name="Martin F."/>
            <person name="Silar P."/>
            <person name="Natvig D."/>
            <person name="Lalanne C."/>
            <person name="Gautier V."/>
            <person name="Ament-Velasquez S.L."/>
            <person name="Kruys A."/>
            <person name="Hutchinson M.I."/>
            <person name="Powell A.J."/>
            <person name="Barry K."/>
            <person name="Miller A.N."/>
            <person name="Grigoriev I.V."/>
            <person name="Debuchy R."/>
            <person name="Gladieux P."/>
            <person name="Thoren M.H."/>
            <person name="Johannesson H."/>
        </authorList>
    </citation>
    <scope>NUCLEOTIDE SEQUENCE</scope>
    <source>
        <strain evidence="3">CBS 508.74</strain>
    </source>
</reference>
<dbReference type="InterPro" id="IPR043504">
    <property type="entry name" value="Peptidase_S1_PA_chymotrypsin"/>
</dbReference>
<evidence type="ECO:0000256" key="2">
    <source>
        <dbReference type="SAM" id="MobiDB-lite"/>
    </source>
</evidence>
<name>A0AAN6T6V8_9PEZI</name>
<feature type="region of interest" description="Disordered" evidence="2">
    <location>
        <begin position="448"/>
        <end position="473"/>
    </location>
</feature>